<keyword evidence="2" id="KW-0677">Repeat</keyword>
<dbReference type="Gramene" id="TraesCLE_scaffold_097727_01G000200.1">
    <property type="protein sequence ID" value="TraesCLE_scaffold_097727_01G000200.1"/>
    <property type="gene ID" value="TraesCLE_scaffold_097727_01G000200"/>
</dbReference>
<comment type="similarity">
    <text evidence="1">Belongs to the PPR family. P subfamily.</text>
</comment>
<dbReference type="GeneID" id="123061926"/>
<dbReference type="Gramene" id="TraesCS3A03G0693100.1">
    <property type="protein sequence ID" value="TraesCS3A03G0693100.1.CDS1"/>
    <property type="gene ID" value="TraesCS3A03G0693100"/>
</dbReference>
<sequence length="393" mass="43298">MSTLLRRILCSTPAGASLSHRLPFATSSRRTPHRFRRSHRAPSQSPSPDAVSAAVASLPSRLTPAVLASSLASTSDLRLLFPLLTHSLGRPTFRPDPGPFLVAVKRLGAAQLYHEFDRTCALFFSLLPSLPSPGPLLRAALYFYCEFRKLGKAFHVYTLMRASADPAARPAADTYHALFTALLSRGGNDSMVHYMYMDTVSALFRQMLEEGVPPDTRALNVLVRGYAQSLHLNDALRVFHQMAPVYGCQPDGLTYSYLVRGLSAQGRTKNARELFDEMRGKGMMPTEPSCNAFVSALAVAGEAAEAERVMWDMARAGAVVDHITRRAVVEELGRAGKRDDAERVVREMEEMGMLRVAERRELLASIQDDEDGDDGMDAAVESTRGGDRRRRQS</sequence>
<name>A0A3B6EM34_WHEAT</name>
<dbReference type="Gramene" id="TraesNOR3A03G01457150.1">
    <property type="protein sequence ID" value="TraesNOR3A03G01457150.1.CDS1"/>
    <property type="gene ID" value="TraesNOR3A03G01457150"/>
</dbReference>
<dbReference type="PANTHER" id="PTHR47447">
    <property type="entry name" value="OS03G0856100 PROTEIN"/>
    <property type="match status" value="1"/>
</dbReference>
<dbReference type="Gramene" id="TraesCAD_scaffold_045560_01G000300.1">
    <property type="protein sequence ID" value="TraesCAD_scaffold_045560_01G000300.1"/>
    <property type="gene ID" value="TraesCAD_scaffold_045560_01G000300"/>
</dbReference>
<feature type="compositionally biased region" description="Low complexity" evidence="5">
    <location>
        <begin position="41"/>
        <end position="50"/>
    </location>
</feature>
<keyword evidence="7" id="KW-1185">Reference proteome</keyword>
<dbReference type="Gramene" id="TraesCS3A02G273800.1">
    <property type="protein sequence ID" value="TraesCS3A02G273800.1.cds1"/>
    <property type="gene ID" value="TraesCS3A02G273800"/>
</dbReference>
<dbReference type="Pfam" id="PF01535">
    <property type="entry name" value="PPR"/>
    <property type="match status" value="2"/>
</dbReference>
<dbReference type="AlphaFoldDB" id="A0A3B6EM34"/>
<feature type="repeat" description="PPR" evidence="4">
    <location>
        <begin position="321"/>
        <end position="355"/>
    </location>
</feature>
<dbReference type="OMA" id="TENAMVI"/>
<dbReference type="Pfam" id="PF13041">
    <property type="entry name" value="PPR_2"/>
    <property type="match status" value="1"/>
</dbReference>
<dbReference type="PROSITE" id="PS51375">
    <property type="entry name" value="PPR"/>
    <property type="match status" value="3"/>
</dbReference>
<dbReference type="Gramene" id="TraesLAC3A03G01380540.1">
    <property type="protein sequence ID" value="TraesLAC3A03G01380540.1.CDS1"/>
    <property type="gene ID" value="TraesLAC3A03G01380540"/>
</dbReference>
<feature type="compositionally biased region" description="Basic residues" evidence="5">
    <location>
        <begin position="30"/>
        <end position="40"/>
    </location>
</feature>
<dbReference type="InterPro" id="IPR011990">
    <property type="entry name" value="TPR-like_helical_dom_sf"/>
</dbReference>
<dbReference type="Gramene" id="TraesRN3A0100711600.1">
    <property type="protein sequence ID" value="TraesRN3A0100711600.1"/>
    <property type="gene ID" value="TraesRN3A0100711600"/>
</dbReference>
<reference evidence="6" key="1">
    <citation type="submission" date="2018-08" db="EMBL/GenBank/DDBJ databases">
        <authorList>
            <person name="Rossello M."/>
        </authorList>
    </citation>
    <scope>NUCLEOTIDE SEQUENCE [LARGE SCALE GENOMIC DNA]</scope>
    <source>
        <strain evidence="6">cv. Chinese Spring</strain>
    </source>
</reference>
<proteinExistence type="inferred from homology"/>
<dbReference type="PANTHER" id="PTHR47447:SF28">
    <property type="entry name" value="PENTACOTRIPEPTIDE-REPEAT REGION OF PRORP DOMAIN-CONTAINING PROTEIN"/>
    <property type="match status" value="1"/>
</dbReference>
<evidence type="ECO:0000256" key="5">
    <source>
        <dbReference type="SAM" id="MobiDB-lite"/>
    </source>
</evidence>
<dbReference type="Gramene" id="TraesMAC3A03G01434140.1">
    <property type="protein sequence ID" value="TraesMAC3A03G01434140.1.CDS1"/>
    <property type="gene ID" value="TraesMAC3A03G01434140"/>
</dbReference>
<evidence type="ECO:0000256" key="3">
    <source>
        <dbReference type="ARBA" id="ARBA00022946"/>
    </source>
</evidence>
<dbReference type="Gene3D" id="1.25.40.10">
    <property type="entry name" value="Tetratricopeptide repeat domain"/>
    <property type="match status" value="1"/>
</dbReference>
<feature type="repeat" description="PPR" evidence="4">
    <location>
        <begin position="215"/>
        <end position="250"/>
    </location>
</feature>
<accession>A0A3B6EM34</accession>
<dbReference type="Gramene" id="TraesPARA_EIv1.0_0837650.1">
    <property type="protein sequence ID" value="TraesPARA_EIv1.0_0837650.1.CDS1"/>
    <property type="gene ID" value="TraesPARA_EIv1.0_0837650"/>
</dbReference>
<organism evidence="6">
    <name type="scientific">Triticum aestivum</name>
    <name type="common">Wheat</name>
    <dbReference type="NCBI Taxonomy" id="4565"/>
    <lineage>
        <taxon>Eukaryota</taxon>
        <taxon>Viridiplantae</taxon>
        <taxon>Streptophyta</taxon>
        <taxon>Embryophyta</taxon>
        <taxon>Tracheophyta</taxon>
        <taxon>Spermatophyta</taxon>
        <taxon>Magnoliopsida</taxon>
        <taxon>Liliopsida</taxon>
        <taxon>Poales</taxon>
        <taxon>Poaceae</taxon>
        <taxon>BOP clade</taxon>
        <taxon>Pooideae</taxon>
        <taxon>Triticodae</taxon>
        <taxon>Triticeae</taxon>
        <taxon>Triticinae</taxon>
        <taxon>Triticum</taxon>
    </lineage>
</organism>
<dbReference type="RefSeq" id="XP_044341147.1">
    <property type="nucleotide sequence ID" value="XM_044485212.1"/>
</dbReference>
<dbReference type="STRING" id="4565.A0A3B6EM34"/>
<dbReference type="NCBIfam" id="TIGR00756">
    <property type="entry name" value="PPR"/>
    <property type="match status" value="2"/>
</dbReference>
<dbReference type="Gramene" id="TraesROB_scaffold_037974_01G000200.1">
    <property type="protein sequence ID" value="TraesROB_scaffold_037974_01G000200.1"/>
    <property type="gene ID" value="TraesROB_scaffold_037974_01G000200"/>
</dbReference>
<evidence type="ECO:0008006" key="8">
    <source>
        <dbReference type="Google" id="ProtNLM"/>
    </source>
</evidence>
<dbReference type="Gramene" id="TraesSYM3A03G01458720.1">
    <property type="protein sequence ID" value="TraesSYM3A03G01458720.1.CDS1"/>
    <property type="gene ID" value="TraesSYM3A03G01458720"/>
</dbReference>
<dbReference type="InterPro" id="IPR002885">
    <property type="entry name" value="PPR_rpt"/>
</dbReference>
<dbReference type="EnsemblPlants" id="TraesCS3A02G273800.1">
    <property type="protein sequence ID" value="TraesCS3A02G273800.1.cds1"/>
    <property type="gene ID" value="TraesCS3A02G273800"/>
</dbReference>
<reference evidence="6" key="2">
    <citation type="submission" date="2018-10" db="UniProtKB">
        <authorList>
            <consortium name="EnsemblPlants"/>
        </authorList>
    </citation>
    <scope>IDENTIFICATION</scope>
</reference>
<dbReference type="Gramene" id="TraesLDM3A03G01437130.1">
    <property type="protein sequence ID" value="TraesLDM3A03G01437130.1.CDS1"/>
    <property type="gene ID" value="TraesLDM3A03G01437130"/>
</dbReference>
<feature type="region of interest" description="Disordered" evidence="5">
    <location>
        <begin position="27"/>
        <end position="50"/>
    </location>
</feature>
<keyword evidence="3" id="KW-0809">Transit peptide</keyword>
<evidence type="ECO:0000256" key="1">
    <source>
        <dbReference type="ARBA" id="ARBA00007626"/>
    </source>
</evidence>
<dbReference type="Gramene" id="TraesJUL3A03G01448560.1">
    <property type="protein sequence ID" value="TraesJUL3A03G01448560.1.CDS1"/>
    <property type="gene ID" value="TraesJUL3A03G01448560"/>
</dbReference>
<dbReference type="Proteomes" id="UP000019116">
    <property type="component" value="Chromosome 3A"/>
</dbReference>
<evidence type="ECO:0000256" key="4">
    <source>
        <dbReference type="PROSITE-ProRule" id="PRU00708"/>
    </source>
</evidence>
<gene>
    <name evidence="6" type="primary">LOC123061926</name>
</gene>
<feature type="compositionally biased region" description="Acidic residues" evidence="5">
    <location>
        <begin position="367"/>
        <end position="376"/>
    </location>
</feature>
<evidence type="ECO:0000313" key="6">
    <source>
        <dbReference type="EnsemblPlants" id="TraesCS3A02G273800.1.cds1"/>
    </source>
</evidence>
<dbReference type="OrthoDB" id="185373at2759"/>
<dbReference type="Gramene" id="TraesJAG3A03G01445130.1">
    <property type="protein sequence ID" value="TraesJAG3A03G01445130.1.CDS1"/>
    <property type="gene ID" value="TraesJAG3A03G01445130"/>
</dbReference>
<dbReference type="Gramene" id="TraesSTA3A03G01427900.1">
    <property type="protein sequence ID" value="TraesSTA3A03G01427900.1.CDS1"/>
    <property type="gene ID" value="TraesSTA3A03G01427900"/>
</dbReference>
<feature type="repeat" description="PPR" evidence="4">
    <location>
        <begin position="251"/>
        <end position="285"/>
    </location>
</feature>
<feature type="region of interest" description="Disordered" evidence="5">
    <location>
        <begin position="365"/>
        <end position="393"/>
    </location>
</feature>
<evidence type="ECO:0000256" key="2">
    <source>
        <dbReference type="ARBA" id="ARBA00022737"/>
    </source>
</evidence>
<dbReference type="SMR" id="A0A3B6EM34"/>
<evidence type="ECO:0000313" key="7">
    <source>
        <dbReference type="Proteomes" id="UP000019116"/>
    </source>
</evidence>
<protein>
    <recommendedName>
        <fullName evidence="8">Pentacotripeptide-repeat region of PRORP domain-containing protein</fullName>
    </recommendedName>
</protein>
<dbReference type="Gramene" id="TraesARI3A03G01457300.1">
    <property type="protein sequence ID" value="TraesARI3A03G01457300.1.CDS1"/>
    <property type="gene ID" value="TraesARI3A03G01457300"/>
</dbReference>